<evidence type="ECO:0000313" key="20">
    <source>
        <dbReference type="Proteomes" id="UP001431209"/>
    </source>
</evidence>
<keyword evidence="7" id="KW-0812">Transmembrane</keyword>
<dbReference type="InterPro" id="IPR003959">
    <property type="entry name" value="ATPase_AAA_core"/>
</dbReference>
<dbReference type="PANTHER" id="PTHR43655">
    <property type="entry name" value="ATP-DEPENDENT PROTEASE"/>
    <property type="match status" value="1"/>
</dbReference>
<keyword evidence="14" id="KW-1133">Transmembrane helix</keyword>
<keyword evidence="13" id="KW-0809">Transit peptide</keyword>
<dbReference type="Pfam" id="PF00004">
    <property type="entry name" value="AAA"/>
    <property type="match status" value="1"/>
</dbReference>
<feature type="region of interest" description="Disordered" evidence="17">
    <location>
        <begin position="57"/>
        <end position="136"/>
    </location>
</feature>
<feature type="region of interest" description="Disordered" evidence="17">
    <location>
        <begin position="760"/>
        <end position="779"/>
    </location>
</feature>
<evidence type="ECO:0000256" key="14">
    <source>
        <dbReference type="ARBA" id="ARBA00022989"/>
    </source>
</evidence>
<dbReference type="GO" id="GO:0005524">
    <property type="term" value="F:ATP binding"/>
    <property type="evidence" value="ECO:0007669"/>
    <property type="project" value="UniProtKB-KW"/>
</dbReference>
<keyword evidence="15 19" id="KW-0482">Metalloprotease</keyword>
<dbReference type="AlphaFoldDB" id="A0AAW2ZAX0"/>
<evidence type="ECO:0000256" key="8">
    <source>
        <dbReference type="ARBA" id="ARBA00022723"/>
    </source>
</evidence>
<dbReference type="PANTHER" id="PTHR43655:SF2">
    <property type="entry name" value="AFG3 LIKE MATRIX AAA PEPTIDASE SUBUNIT 2, ISOFORM A"/>
    <property type="match status" value="1"/>
</dbReference>
<dbReference type="GO" id="GO:0004176">
    <property type="term" value="F:ATP-dependent peptidase activity"/>
    <property type="evidence" value="ECO:0007669"/>
    <property type="project" value="InterPro"/>
</dbReference>
<dbReference type="InterPro" id="IPR027417">
    <property type="entry name" value="P-loop_NTPase"/>
</dbReference>
<dbReference type="GO" id="GO:0016887">
    <property type="term" value="F:ATP hydrolysis activity"/>
    <property type="evidence" value="ECO:0007669"/>
    <property type="project" value="InterPro"/>
</dbReference>
<comment type="subcellular location">
    <subcellularLocation>
        <location evidence="2">Membrane</location>
        <topology evidence="2">Multi-pass membrane protein</topology>
    </subcellularLocation>
    <subcellularLocation>
        <location evidence="3">Mitochondrion</location>
    </subcellularLocation>
</comment>
<evidence type="ECO:0000256" key="12">
    <source>
        <dbReference type="ARBA" id="ARBA00022840"/>
    </source>
</evidence>
<dbReference type="FunFam" id="1.20.58.760:FF:000003">
    <property type="entry name" value="AFG3-like AAA ATPase 2"/>
    <property type="match status" value="1"/>
</dbReference>
<feature type="compositionally biased region" description="Basic and acidic residues" evidence="17">
    <location>
        <begin position="87"/>
        <end position="122"/>
    </location>
</feature>
<evidence type="ECO:0000256" key="10">
    <source>
        <dbReference type="ARBA" id="ARBA00022801"/>
    </source>
</evidence>
<dbReference type="InterPro" id="IPR041569">
    <property type="entry name" value="AAA_lid_3"/>
</dbReference>
<evidence type="ECO:0000256" key="1">
    <source>
        <dbReference type="ARBA" id="ARBA00001947"/>
    </source>
</evidence>
<keyword evidence="9" id="KW-0547">Nucleotide-binding</keyword>
<protein>
    <submittedName>
        <fullName evidence="19">Mitochondrial ATP-dependent zinc metalloprotease</fullName>
    </submittedName>
</protein>
<dbReference type="NCBIfam" id="TIGR01241">
    <property type="entry name" value="FtsH_fam"/>
    <property type="match status" value="1"/>
</dbReference>
<dbReference type="Pfam" id="PF01434">
    <property type="entry name" value="Peptidase_M41"/>
    <property type="match status" value="1"/>
</dbReference>
<keyword evidence="12" id="KW-0067">ATP-binding</keyword>
<comment type="cofactor">
    <cofactor evidence="1">
        <name>Zn(2+)</name>
        <dbReference type="ChEBI" id="CHEBI:29105"/>
    </cofactor>
</comment>
<dbReference type="InterPro" id="IPR003593">
    <property type="entry name" value="AAA+_ATPase"/>
</dbReference>
<dbReference type="CDD" id="cd19501">
    <property type="entry name" value="RecA-like_FtsH"/>
    <property type="match status" value="1"/>
</dbReference>
<evidence type="ECO:0000256" key="3">
    <source>
        <dbReference type="ARBA" id="ARBA00004173"/>
    </source>
</evidence>
<evidence type="ECO:0000256" key="11">
    <source>
        <dbReference type="ARBA" id="ARBA00022833"/>
    </source>
</evidence>
<dbReference type="InterPro" id="IPR005936">
    <property type="entry name" value="FtsH"/>
</dbReference>
<evidence type="ECO:0000256" key="5">
    <source>
        <dbReference type="ARBA" id="ARBA00010550"/>
    </source>
</evidence>
<keyword evidence="10" id="KW-0378">Hydrolase</keyword>
<dbReference type="SMART" id="SM00382">
    <property type="entry name" value="AAA"/>
    <property type="match status" value="1"/>
</dbReference>
<dbReference type="FunFam" id="1.10.8.60:FF:000019">
    <property type="entry name" value="AFG3-like AAA ATPase 2"/>
    <property type="match status" value="1"/>
</dbReference>
<comment type="caution">
    <text evidence="19">The sequence shown here is derived from an EMBL/GenBank/DDBJ whole genome shotgun (WGS) entry which is preliminary data.</text>
</comment>
<dbReference type="GO" id="GO:0004222">
    <property type="term" value="F:metalloendopeptidase activity"/>
    <property type="evidence" value="ECO:0007669"/>
    <property type="project" value="InterPro"/>
</dbReference>
<dbReference type="Pfam" id="PF17862">
    <property type="entry name" value="AAA_lid_3"/>
    <property type="match status" value="1"/>
</dbReference>
<keyword evidence="20" id="KW-1185">Reference proteome</keyword>
<comment type="similarity">
    <text evidence="4">In the C-terminal section; belongs to the peptidase M41 family.</text>
</comment>
<dbReference type="GO" id="GO:0046872">
    <property type="term" value="F:metal ion binding"/>
    <property type="evidence" value="ECO:0007669"/>
    <property type="project" value="UniProtKB-KW"/>
</dbReference>
<dbReference type="InterPro" id="IPR000642">
    <property type="entry name" value="Peptidase_M41"/>
</dbReference>
<evidence type="ECO:0000256" key="9">
    <source>
        <dbReference type="ARBA" id="ARBA00022741"/>
    </source>
</evidence>
<dbReference type="GO" id="GO:0034982">
    <property type="term" value="P:mitochondrial protein processing"/>
    <property type="evidence" value="ECO:0007669"/>
    <property type="project" value="TreeGrafter"/>
</dbReference>
<keyword evidence="16" id="KW-0472">Membrane</keyword>
<dbReference type="FunFam" id="3.40.50.300:FF:000277">
    <property type="entry name" value="ATP-dependent zinc metalloprotease FtsH"/>
    <property type="match status" value="1"/>
</dbReference>
<evidence type="ECO:0000256" key="6">
    <source>
        <dbReference type="ARBA" id="ARBA00022670"/>
    </source>
</evidence>
<dbReference type="SUPFAM" id="SSF52540">
    <property type="entry name" value="P-loop containing nucleoside triphosphate hydrolases"/>
    <property type="match status" value="1"/>
</dbReference>
<dbReference type="GO" id="GO:0005745">
    <property type="term" value="C:m-AAA complex"/>
    <property type="evidence" value="ECO:0007669"/>
    <property type="project" value="TreeGrafter"/>
</dbReference>
<dbReference type="EMBL" id="JAOPGA020001200">
    <property type="protein sequence ID" value="KAL0486075.1"/>
    <property type="molecule type" value="Genomic_DNA"/>
</dbReference>
<dbReference type="Gene3D" id="1.10.8.60">
    <property type="match status" value="1"/>
</dbReference>
<name>A0AAW2ZAX0_9EUKA</name>
<feature type="domain" description="AAA+ ATPase" evidence="18">
    <location>
        <begin position="339"/>
        <end position="464"/>
    </location>
</feature>
<evidence type="ECO:0000256" key="17">
    <source>
        <dbReference type="SAM" id="MobiDB-lite"/>
    </source>
</evidence>
<keyword evidence="6" id="KW-0645">Protease</keyword>
<gene>
    <name evidence="19" type="ORF">AKO1_001737</name>
</gene>
<evidence type="ECO:0000256" key="15">
    <source>
        <dbReference type="ARBA" id="ARBA00023049"/>
    </source>
</evidence>
<reference evidence="19 20" key="1">
    <citation type="submission" date="2024-03" db="EMBL/GenBank/DDBJ databases">
        <title>The Acrasis kona genome and developmental transcriptomes reveal deep origins of eukaryotic multicellular pathways.</title>
        <authorList>
            <person name="Sheikh S."/>
            <person name="Fu C.-J."/>
            <person name="Brown M.W."/>
            <person name="Baldauf S.L."/>
        </authorList>
    </citation>
    <scope>NUCLEOTIDE SEQUENCE [LARGE SCALE GENOMIC DNA]</scope>
    <source>
        <strain evidence="19 20">ATCC MYA-3509</strain>
    </source>
</reference>
<evidence type="ECO:0000256" key="16">
    <source>
        <dbReference type="ARBA" id="ARBA00023136"/>
    </source>
</evidence>
<accession>A0AAW2ZAX0</accession>
<dbReference type="InterPro" id="IPR037219">
    <property type="entry name" value="Peptidase_M41-like"/>
</dbReference>
<dbReference type="Proteomes" id="UP001431209">
    <property type="component" value="Unassembled WGS sequence"/>
</dbReference>
<dbReference type="Gene3D" id="1.20.58.760">
    <property type="entry name" value="Peptidase M41"/>
    <property type="match status" value="1"/>
</dbReference>
<feature type="compositionally biased region" description="Polar residues" evidence="17">
    <location>
        <begin position="60"/>
        <end position="77"/>
    </location>
</feature>
<evidence type="ECO:0000259" key="18">
    <source>
        <dbReference type="SMART" id="SM00382"/>
    </source>
</evidence>
<evidence type="ECO:0000256" key="2">
    <source>
        <dbReference type="ARBA" id="ARBA00004141"/>
    </source>
</evidence>
<evidence type="ECO:0000256" key="13">
    <source>
        <dbReference type="ARBA" id="ARBA00022946"/>
    </source>
</evidence>
<keyword evidence="11" id="KW-0862">Zinc</keyword>
<sequence>MNLRKFSVDNIRKVLGVHITKGPFPLTRKLERQMFGLTNLKKVSTLFAKGFGNFRKAEESMNNGSKQSNTTQSSGQTDPEPDNNKPQNDKKDNKEENKQDENKDQQDEKLKQEKEEKKEEKTQSNNQSRRNQTEAEDDAIWTQLKRGAWAIAFITLGFLTGNVILLSLESSSRGDLTWEVFAEDARKGNIEKITVSPKRTYIELKQPNQKTGKKYRISITAQAFETKYANLLEEFLDIEHVPLHYDSVIVDDQLKVAAATLSSVVFFVGLMYVFKMARGSKGMMRGPMGDLLSTKELKPQTSNLTFKDVAGLDEAKVEITEFVEFLQKPEKFSQLGAQIPKGALLVGPPGTGKTLLAKAVAGESKVPFYSMSGSEFVEMVAGLGAKRVRKLFKSARENAPCIVFIDEIDAIGRKRADSGAMGRNEEREGTLNQLLVEMDGFEPATNVVYAPGRFDRTVDIGLPDIKGRADILKVHMKNIKMSKSMDEYAPRIAALTPGFSGADLANICNEAALIASRTQEASISMKHFEDAMDKVIGGLEKKNKVLSQEERVIVAHHEAGHAVAGWFLEHADPLLKVSIVPRGSAALGYAQYLPKERYLTTQDQIIDTMCMALGGRAAEMIMFNHLSTGAQNDLEKVTQMAYSIIAEYGMSPSVGHLSFPQGGDFEVEKPFSEGTARRIDAEVRGMVQKAYERCETLLRDKKEQLVGVANILLEREKVDAEDLVHLLGVRPFKQHDQFNSYLSSKAEYNKEILDDVITGAEEKSKNEENVESKKQNVEN</sequence>
<keyword evidence="8" id="KW-0479">Metal-binding</keyword>
<comment type="similarity">
    <text evidence="5">In the N-terminal section; belongs to the AAA ATPase family.</text>
</comment>
<dbReference type="SUPFAM" id="SSF140990">
    <property type="entry name" value="FtsH protease domain-like"/>
    <property type="match status" value="1"/>
</dbReference>
<proteinExistence type="inferred from homology"/>
<evidence type="ECO:0000313" key="19">
    <source>
        <dbReference type="EMBL" id="KAL0486075.1"/>
    </source>
</evidence>
<organism evidence="19 20">
    <name type="scientific">Acrasis kona</name>
    <dbReference type="NCBI Taxonomy" id="1008807"/>
    <lineage>
        <taxon>Eukaryota</taxon>
        <taxon>Discoba</taxon>
        <taxon>Heterolobosea</taxon>
        <taxon>Tetramitia</taxon>
        <taxon>Eutetramitia</taxon>
        <taxon>Acrasidae</taxon>
        <taxon>Acrasis</taxon>
    </lineage>
</organism>
<dbReference type="InterPro" id="IPR050928">
    <property type="entry name" value="ATP-dep_Zn_Metalloprotease"/>
</dbReference>
<evidence type="ECO:0000256" key="4">
    <source>
        <dbReference type="ARBA" id="ARBA00010044"/>
    </source>
</evidence>
<evidence type="ECO:0000256" key="7">
    <source>
        <dbReference type="ARBA" id="ARBA00022692"/>
    </source>
</evidence>
<dbReference type="Gene3D" id="3.40.50.300">
    <property type="entry name" value="P-loop containing nucleotide triphosphate hydrolases"/>
    <property type="match status" value="1"/>
</dbReference>